<keyword evidence="2" id="KW-1185">Reference proteome</keyword>
<dbReference type="Proteomes" id="UP000076078">
    <property type="component" value="Unassembled WGS sequence"/>
</dbReference>
<gene>
    <name evidence="1" type="ORF">DLAC_02079</name>
</gene>
<dbReference type="InParanoid" id="A0A152A4L7"/>
<reference evidence="1 2" key="1">
    <citation type="submission" date="2015-12" db="EMBL/GenBank/DDBJ databases">
        <title>Dictyostelia acquired genes for synthesis and detection of signals that induce cell-type specialization by lateral gene transfer from prokaryotes.</title>
        <authorList>
            <person name="Gloeckner G."/>
            <person name="Schaap P."/>
        </authorList>
    </citation>
    <scope>NUCLEOTIDE SEQUENCE [LARGE SCALE GENOMIC DNA]</scope>
    <source>
        <strain evidence="1 2">TK</strain>
    </source>
</reference>
<name>A0A152A4L7_TIELA</name>
<sequence length="968" mass="113326">MTDTEVILKSLNEGTTIKVKLSSSNYVFILKFFREQFYIRIKKITFNLISNYCEILSIFYHTNKQWFIQHHEIEKYIEWTESRYEIIRIIVYSLLIKTPNLRENYLKSSNNYSSHLVKKGLLDNSFHVRSTICELLHKVHLNHKVNAYSEDYLLGMRSYYYYAKSREMSRISIPQGFASFITNLEKSRVSLDQVILSKYQNLIDEFTVLLSINSNNQYKSIGDSYIIKNFSKFSNTSKVTLLNIILDQSAKYSVGDLTLVNKLFKISESENLFQDNTLIGGFFSIYYHCIVKPNNKFLNGNIISLLKKYNSLITKEQIDDIIKSLIEAPTKILPSEDSAEFIQLIFSWYTIDRYNQYLHDIVNSISSTENGVLLGMRLYLVLDDEIFQQTPRIQFLQALLDKFSSFKHSSIHHQNLEILSKVLLKLPEPQYQLLVCIKSKITHHSISADLILQYMNVLKTITETLKIDINWDIYNYMFPILIGKLKYDYHTSRELLLVYHNLMIGNPKIGECIDMVYSLDFGFKKDLTTEFVSRYGVEIMQKSLLFRERYTIDINSKTNENKVPILKNKLAQCPTNILIPNYFFSKVIQYIIRKHEILSMSNKSPLLQLSLVSWDFFKMVKSTLNYYHSIPISIEALGSSRLFGFIKFKQPNSQSEKYSLFSNEGQKYVQIRQSSGSKYSVTIQRSKEEPLMIFNLVNLAVQYFKKNRGSGFAYDYPVNTKYYSNVISMVLSIKLQSHLEIDKFMRWFPSLSEITIDIDSIARLNSKPNILEILSTALERIKSYSAERNLTFILKGYVPKIDDTLTPLEYQEILNHYRRVNLDINEKPLSLLMHTFSNLHSMVLDIASKYSTENFNQVQLLIEKSKSIKSLEIYCYCSFPFDEFLQCLLVNRSIRNLKIICDKAPSDNIDFQNNIQNSFKILSNSASSVEYLEISNNRPRNTPIINLVNFNFYNFHPIDNDFIKYLRY</sequence>
<dbReference type="EMBL" id="LODT01000011">
    <property type="protein sequence ID" value="KYR01001.1"/>
    <property type="molecule type" value="Genomic_DNA"/>
</dbReference>
<comment type="caution">
    <text evidence="1">The sequence shown here is derived from an EMBL/GenBank/DDBJ whole genome shotgun (WGS) entry which is preliminary data.</text>
</comment>
<dbReference type="AlphaFoldDB" id="A0A152A4L7"/>
<evidence type="ECO:0000313" key="2">
    <source>
        <dbReference type="Proteomes" id="UP000076078"/>
    </source>
</evidence>
<organism evidence="1 2">
    <name type="scientific">Tieghemostelium lacteum</name>
    <name type="common">Slime mold</name>
    <name type="synonym">Dictyostelium lacteum</name>
    <dbReference type="NCBI Taxonomy" id="361077"/>
    <lineage>
        <taxon>Eukaryota</taxon>
        <taxon>Amoebozoa</taxon>
        <taxon>Evosea</taxon>
        <taxon>Eumycetozoa</taxon>
        <taxon>Dictyostelia</taxon>
        <taxon>Dictyosteliales</taxon>
        <taxon>Raperosteliaceae</taxon>
        <taxon>Tieghemostelium</taxon>
    </lineage>
</organism>
<proteinExistence type="predicted"/>
<protein>
    <submittedName>
        <fullName evidence="1">Uncharacterized protein</fullName>
    </submittedName>
</protein>
<accession>A0A152A4L7</accession>
<evidence type="ECO:0000313" key="1">
    <source>
        <dbReference type="EMBL" id="KYR01001.1"/>
    </source>
</evidence>